<evidence type="ECO:0000313" key="1">
    <source>
        <dbReference type="EMBL" id="VFD36600.1"/>
    </source>
</evidence>
<comment type="caution">
    <text evidence="1">The sequence shown here is derived from an EMBL/GenBank/DDBJ whole genome shotgun (WGS) entry which is preliminary data.</text>
</comment>
<dbReference type="AlphaFoldDB" id="A0AB74QGS1"/>
<sequence length="108" mass="12673">MEIDVLGTKYNIIRGCSEEEEPLTKKYDGFVDDTVKKIVISKMKPSEESLERLDVYEKEVIRHEIIHAFLNESGLKSNSDWARNEEIIDYFAIQFPKMLKVFMQIDVL</sequence>
<reference evidence="1 2" key="1">
    <citation type="submission" date="2019-02" db="EMBL/GenBank/DDBJ databases">
        <authorList>
            <consortium name="Pathogen Informatics"/>
        </authorList>
    </citation>
    <scope>NUCLEOTIDE SEQUENCE [LARGE SCALE GENOMIC DNA]</scope>
    <source>
        <strain evidence="2">clo34</strain>
    </source>
</reference>
<evidence type="ECO:0008006" key="3">
    <source>
        <dbReference type="Google" id="ProtNLM"/>
    </source>
</evidence>
<evidence type="ECO:0000313" key="2">
    <source>
        <dbReference type="Proteomes" id="UP000411588"/>
    </source>
</evidence>
<dbReference type="Proteomes" id="UP000411588">
    <property type="component" value="Unassembled WGS sequence"/>
</dbReference>
<dbReference type="RefSeq" id="WP_109277254.1">
    <property type="nucleotide sequence ID" value="NZ_CAADAN010000027.1"/>
</dbReference>
<proteinExistence type="predicted"/>
<name>A0AB74QGS1_CLODI</name>
<gene>
    <name evidence="1" type="ORF">SAMEA1402399_04049</name>
</gene>
<organism evidence="1 2">
    <name type="scientific">Clostridioides difficile</name>
    <name type="common">Peptoclostridium difficile</name>
    <dbReference type="NCBI Taxonomy" id="1496"/>
    <lineage>
        <taxon>Bacteria</taxon>
        <taxon>Bacillati</taxon>
        <taxon>Bacillota</taxon>
        <taxon>Clostridia</taxon>
        <taxon>Peptostreptococcales</taxon>
        <taxon>Peptostreptococcaceae</taxon>
        <taxon>Clostridioides</taxon>
    </lineage>
</organism>
<accession>A0AB74QGS1</accession>
<dbReference type="EMBL" id="CAADAN010000027">
    <property type="protein sequence ID" value="VFD36600.1"/>
    <property type="molecule type" value="Genomic_DNA"/>
</dbReference>
<protein>
    <recommendedName>
        <fullName evidence="3">Phage protein</fullName>
    </recommendedName>
</protein>